<dbReference type="InterPro" id="IPR007813">
    <property type="entry name" value="PilN"/>
</dbReference>
<dbReference type="EMBL" id="LNQE01000970">
    <property type="protein sequence ID" value="KUG22420.1"/>
    <property type="molecule type" value="Genomic_DNA"/>
</dbReference>
<sequence length="181" mass="20821">MIKINLLPYREKEKKENLTQQIFIAVGSFVVLILLLVWIQVWMNSSISNLEGKVKDAENTLVELDKKIGDLEKFKSYKKELEQKLGVIATLEENRLAPVKTLDNLSLIVPKDIWLVKITHKEDRFNIEGIGRDNIIVADFMKEVERFEPIKSVDLISSKKTEIAGVTLQQFNFSCILKKGF</sequence>
<dbReference type="GO" id="GO:0043107">
    <property type="term" value="P:type IV pilus-dependent motility"/>
    <property type="evidence" value="ECO:0007669"/>
    <property type="project" value="TreeGrafter"/>
</dbReference>
<evidence type="ECO:0000256" key="2">
    <source>
        <dbReference type="SAM" id="Phobius"/>
    </source>
</evidence>
<comment type="caution">
    <text evidence="3">The sequence shown here is derived from an EMBL/GenBank/DDBJ whole genome shotgun (WGS) entry which is preliminary data.</text>
</comment>
<name>A0A0W8FNR3_9ZZZZ</name>
<dbReference type="GO" id="GO:0043683">
    <property type="term" value="P:type IV pilus assembly"/>
    <property type="evidence" value="ECO:0007669"/>
    <property type="project" value="TreeGrafter"/>
</dbReference>
<dbReference type="InterPro" id="IPR052534">
    <property type="entry name" value="Extracell_DNA_Util/SecSys_Comp"/>
</dbReference>
<dbReference type="PANTHER" id="PTHR40278">
    <property type="entry name" value="DNA UTILIZATION PROTEIN HOFN"/>
    <property type="match status" value="1"/>
</dbReference>
<dbReference type="PANTHER" id="PTHR40278:SF2">
    <property type="entry name" value="TYPE IV PILUS INNER MEMBRANE COMPONENT PILN"/>
    <property type="match status" value="1"/>
</dbReference>
<proteinExistence type="predicted"/>
<evidence type="ECO:0000256" key="1">
    <source>
        <dbReference type="SAM" id="Coils"/>
    </source>
</evidence>
<gene>
    <name evidence="3" type="ORF">ASZ90_007824</name>
</gene>
<feature type="transmembrane region" description="Helical" evidence="2">
    <location>
        <begin position="21"/>
        <end position="43"/>
    </location>
</feature>
<keyword evidence="2" id="KW-1133">Transmembrane helix</keyword>
<protein>
    <submittedName>
        <fullName evidence="3">Uncharacterized protein</fullName>
    </submittedName>
</protein>
<feature type="coiled-coil region" evidence="1">
    <location>
        <begin position="47"/>
        <end position="94"/>
    </location>
</feature>
<keyword evidence="2" id="KW-0472">Membrane</keyword>
<keyword evidence="2" id="KW-0812">Transmembrane</keyword>
<organism evidence="3">
    <name type="scientific">hydrocarbon metagenome</name>
    <dbReference type="NCBI Taxonomy" id="938273"/>
    <lineage>
        <taxon>unclassified sequences</taxon>
        <taxon>metagenomes</taxon>
        <taxon>ecological metagenomes</taxon>
    </lineage>
</organism>
<dbReference type="Pfam" id="PF05137">
    <property type="entry name" value="PilN"/>
    <property type="match status" value="1"/>
</dbReference>
<keyword evidence="1" id="KW-0175">Coiled coil</keyword>
<evidence type="ECO:0000313" key="3">
    <source>
        <dbReference type="EMBL" id="KUG22420.1"/>
    </source>
</evidence>
<reference evidence="3" key="1">
    <citation type="journal article" date="2015" name="Proc. Natl. Acad. Sci. U.S.A.">
        <title>Networks of energetic and metabolic interactions define dynamics in microbial communities.</title>
        <authorList>
            <person name="Embree M."/>
            <person name="Liu J.K."/>
            <person name="Al-Bassam M.M."/>
            <person name="Zengler K."/>
        </authorList>
    </citation>
    <scope>NUCLEOTIDE SEQUENCE</scope>
</reference>
<dbReference type="AlphaFoldDB" id="A0A0W8FNR3"/>
<accession>A0A0W8FNR3</accession>